<gene>
    <name evidence="2" type="ORF">KTH64_02310</name>
</gene>
<dbReference type="RefSeq" id="WP_262578407.1">
    <property type="nucleotide sequence ID" value="NZ_JAHPRE010000006.1"/>
</dbReference>
<feature type="chain" id="PRO_5043980833" evidence="1">
    <location>
        <begin position="20"/>
        <end position="367"/>
    </location>
</feature>
<keyword evidence="1" id="KW-0732">Signal</keyword>
<reference evidence="2" key="1">
    <citation type="submission" date="2021-06" db="EMBL/GenBank/DDBJ databases">
        <title>Propagation of a rapidly emergent carbapenem-resistant Acinetobacter baumannii lineage by various extra-hospital transmission networks.</title>
        <authorList>
            <person name="Calix J."/>
        </authorList>
    </citation>
    <scope>NUCLEOTIDE SEQUENCE</scope>
    <source>
        <strain evidence="2">WU_MDCI_Aw63</strain>
    </source>
</reference>
<protein>
    <submittedName>
        <fullName evidence="2">Uncharacterized protein</fullName>
    </submittedName>
</protein>
<proteinExistence type="predicted"/>
<evidence type="ECO:0000313" key="2">
    <source>
        <dbReference type="EMBL" id="MCU4395823.1"/>
    </source>
</evidence>
<organism evidence="2 3">
    <name type="scientific">Acinetobacter junii</name>
    <dbReference type="NCBI Taxonomy" id="40215"/>
    <lineage>
        <taxon>Bacteria</taxon>
        <taxon>Pseudomonadati</taxon>
        <taxon>Pseudomonadota</taxon>
        <taxon>Gammaproteobacteria</taxon>
        <taxon>Moraxellales</taxon>
        <taxon>Moraxellaceae</taxon>
        <taxon>Acinetobacter</taxon>
    </lineage>
</organism>
<evidence type="ECO:0000313" key="3">
    <source>
        <dbReference type="Proteomes" id="UP001208534"/>
    </source>
</evidence>
<sequence length="367" mass="42153">MGKIGVLLLGILSSTNIFAESYSVSDILNTEIKNKQNDEQSAGSESNKFCIYSSKYNPCYEQSDSKNGFLKWQEGQRIVERDRQVLYLGTNRLYEILKKDYGLVSKVKCRIYNTNSIRDDLRAKYGISPINDSSLPSIQVLGEEDQAVMRMDSSLNKDIFNEIMSVSMLNSPSLTEEKKKYYIYQFQQKHIAIEKSCGEKFMTAYNKYLDDYGKYTAEIQNKELAQQRQKDIDEEQAHLELKKQQEDENKLRQKYYAQQLKEKEQREADKREVQSKCLGSKDYLMFEASNNIVNSINLVDQGNRSLKKDDANVKVGGVSNLNLRYTASSLITEGQDRIKKSFAIYKKLGGTAASPYQVQRIKNSPCL</sequence>
<comment type="caution">
    <text evidence="2">The sequence shown here is derived from an EMBL/GenBank/DDBJ whole genome shotgun (WGS) entry which is preliminary data.</text>
</comment>
<name>A0AAW5RA89_ACIJU</name>
<dbReference type="EMBL" id="JAHPRE010000006">
    <property type="protein sequence ID" value="MCU4395823.1"/>
    <property type="molecule type" value="Genomic_DNA"/>
</dbReference>
<evidence type="ECO:0000256" key="1">
    <source>
        <dbReference type="SAM" id="SignalP"/>
    </source>
</evidence>
<accession>A0AAW5RA89</accession>
<feature type="signal peptide" evidence="1">
    <location>
        <begin position="1"/>
        <end position="19"/>
    </location>
</feature>
<dbReference type="AlphaFoldDB" id="A0AAW5RA89"/>
<dbReference type="Proteomes" id="UP001208534">
    <property type="component" value="Unassembled WGS sequence"/>
</dbReference>